<dbReference type="GO" id="GO:0006914">
    <property type="term" value="P:autophagy"/>
    <property type="evidence" value="ECO:0007669"/>
    <property type="project" value="TreeGrafter"/>
</dbReference>
<dbReference type="AlphaFoldDB" id="A0AAN9E8H3"/>
<dbReference type="Pfam" id="PF00780">
    <property type="entry name" value="CNH"/>
    <property type="match status" value="1"/>
</dbReference>
<protein>
    <recommendedName>
        <fullName evidence="6">CNH domain-containing protein</fullName>
    </recommendedName>
</protein>
<keyword evidence="3" id="KW-0963">Cytoplasm</keyword>
<dbReference type="GO" id="GO:0034058">
    <property type="term" value="P:endosomal vesicle fusion"/>
    <property type="evidence" value="ECO:0007669"/>
    <property type="project" value="TreeGrafter"/>
</dbReference>
<dbReference type="InterPro" id="IPR019452">
    <property type="entry name" value="VPS39/TGF_beta_rcpt-assoc_1"/>
</dbReference>
<evidence type="ECO:0000256" key="4">
    <source>
        <dbReference type="ARBA" id="ARBA00022927"/>
    </source>
</evidence>
<dbReference type="InterPro" id="IPR001180">
    <property type="entry name" value="CNH_dom"/>
</dbReference>
<accession>A0AAN9E8H3</accession>
<sequence length="997" mass="111205">MVHSAYDSFELLADCPSKIESIESYASKILLGCSDGSLRIYAPSLPPDSDLPPSKELLKEPYALERCVTGFAKKPLMSMQVVESRELLLSLSESIAFHRLPNFEAVAVITKAKGANVFCWDEQRGFLCFARQKRVCIFRHDGGRGFVEVKDFGVPDVVKSMCWCGENICLGIRKEYVILNSTSGALSEVFTSGRLAPPLVVPFPSGELLLLKENIGVFVTQNGKLRPEGRICWSEAPAEVVIQKAYAIALLPRFVEIRSLRDPYPLIETVVLRNVRHLRQSNNSVVLALDNSIHCLFPVPLGAQIVQLTASGNFEEALSLCKLLPPEDSSLRASKESSIHIRYAHYLFDNGSYEEAMEHFLASQVDIIYVLSLYPSIILPKTTIVHEPEKLDIYGDALNLSRGSSGVSDDMEPFPGSDENADLESKKMNHNMLMALIKFLQKKRYSVIEKATAEGTEEVVLDAVGDNIASYNSSRFKNINKGRGSVPISSGAREMASILDTALLQALLLTGKTSVTEALLRGVNYCDLKICEEILQEGSYHAALLELYSCNSMHREALELVHKLVEKSKSSQSEITHRLKPEAIIEYLKPLCGTDPILVLEFSMLVLESCPTQTIELFLSGNIPADMVNSYLKQHAPNLQAVYLELMLAMNEDAISGNLQNEMVDIYLSEVLDLYADLSSQGIWDEKAYSPKRKKLLSALESVSGYNPEALLKRLPPDALYEERAILLGKMNQHELALSLYVHKLHVPELALSYCDRVYESTHKPSGKSPSNIYLLLLQIYLNPRRTTKSFEKKITNLLSPQKLTISRGSSKSLLKTRSRGSKKIAAIEVAEDTKTSLSSIDSGRSDTDADEFTEEGGTSIMHDEVLDLLSRRWDRINGAQALKLLPRETKLQNLIPFLGPLVRKSSEMYRNCSVIKNLRQSENLQVKDELYNKRKAVVKITGDNMCSLCHKKIGTSVFAVYPNGKTLVHFNCFRDSQSMKAVAKGSPLRRPFFIEK</sequence>
<evidence type="ECO:0000256" key="2">
    <source>
        <dbReference type="ARBA" id="ARBA00022448"/>
    </source>
</evidence>
<evidence type="ECO:0000256" key="1">
    <source>
        <dbReference type="ARBA" id="ARBA00004496"/>
    </source>
</evidence>
<dbReference type="EMBL" id="JAYWIO010000007">
    <property type="protein sequence ID" value="KAK7250871.1"/>
    <property type="molecule type" value="Genomic_DNA"/>
</dbReference>
<evidence type="ECO:0000256" key="3">
    <source>
        <dbReference type="ARBA" id="ARBA00022490"/>
    </source>
</evidence>
<dbReference type="Pfam" id="PF10366">
    <property type="entry name" value="Vps39_1"/>
    <property type="match status" value="1"/>
</dbReference>
<keyword evidence="4" id="KW-0653">Protein transport</keyword>
<gene>
    <name evidence="7" type="ORF">RIF29_33607</name>
</gene>
<evidence type="ECO:0000259" key="6">
    <source>
        <dbReference type="PROSITE" id="PS50219"/>
    </source>
</evidence>
<dbReference type="PANTHER" id="PTHR12894:SF27">
    <property type="entry name" value="TRANSFORMING GROWTH FACTOR-BETA RECEPTOR-ASSOCIATED PROTEIN 1"/>
    <property type="match status" value="1"/>
</dbReference>
<dbReference type="InterPro" id="IPR019453">
    <property type="entry name" value="VPS39/TGFA1_Znf"/>
</dbReference>
<name>A0AAN9E8H3_CROPI</name>
<keyword evidence="2" id="KW-0813">Transport</keyword>
<dbReference type="PANTHER" id="PTHR12894">
    <property type="entry name" value="CNH DOMAIN CONTAINING"/>
    <property type="match status" value="1"/>
</dbReference>
<dbReference type="InterPro" id="IPR032914">
    <property type="entry name" value="Vam6/VPS39/TRAP1"/>
</dbReference>
<evidence type="ECO:0000313" key="7">
    <source>
        <dbReference type="EMBL" id="KAK7250871.1"/>
    </source>
</evidence>
<evidence type="ECO:0000313" key="8">
    <source>
        <dbReference type="Proteomes" id="UP001372338"/>
    </source>
</evidence>
<comment type="caution">
    <text evidence="7">The sequence shown here is derived from an EMBL/GenBank/DDBJ whole genome shotgun (WGS) entry which is preliminary data.</text>
</comment>
<dbReference type="GO" id="GO:0005737">
    <property type="term" value="C:cytoplasm"/>
    <property type="evidence" value="ECO:0007669"/>
    <property type="project" value="UniProtKB-SubCell"/>
</dbReference>
<feature type="domain" description="CNH" evidence="6">
    <location>
        <begin position="16"/>
        <end position="285"/>
    </location>
</feature>
<keyword evidence="8" id="KW-1185">Reference proteome</keyword>
<dbReference type="InterPro" id="IPR000547">
    <property type="entry name" value="Clathrin_H-chain/VPS_repeat"/>
</dbReference>
<dbReference type="GO" id="GO:0016020">
    <property type="term" value="C:membrane"/>
    <property type="evidence" value="ECO:0007669"/>
    <property type="project" value="TreeGrafter"/>
</dbReference>
<comment type="subcellular location">
    <subcellularLocation>
        <location evidence="1">Cytoplasm</location>
    </subcellularLocation>
</comment>
<dbReference type="PROSITE" id="PS50236">
    <property type="entry name" value="CHCR"/>
    <property type="match status" value="1"/>
</dbReference>
<feature type="repeat" description="CHCR" evidence="5">
    <location>
        <begin position="602"/>
        <end position="789"/>
    </location>
</feature>
<proteinExistence type="predicted"/>
<organism evidence="7 8">
    <name type="scientific">Crotalaria pallida</name>
    <name type="common">Smooth rattlebox</name>
    <name type="synonym">Crotalaria striata</name>
    <dbReference type="NCBI Taxonomy" id="3830"/>
    <lineage>
        <taxon>Eukaryota</taxon>
        <taxon>Viridiplantae</taxon>
        <taxon>Streptophyta</taxon>
        <taxon>Embryophyta</taxon>
        <taxon>Tracheophyta</taxon>
        <taxon>Spermatophyta</taxon>
        <taxon>Magnoliopsida</taxon>
        <taxon>eudicotyledons</taxon>
        <taxon>Gunneridae</taxon>
        <taxon>Pentapetalae</taxon>
        <taxon>rosids</taxon>
        <taxon>fabids</taxon>
        <taxon>Fabales</taxon>
        <taxon>Fabaceae</taxon>
        <taxon>Papilionoideae</taxon>
        <taxon>50 kb inversion clade</taxon>
        <taxon>genistoids sensu lato</taxon>
        <taxon>core genistoids</taxon>
        <taxon>Crotalarieae</taxon>
        <taxon>Crotalaria</taxon>
    </lineage>
</organism>
<evidence type="ECO:0000256" key="5">
    <source>
        <dbReference type="PROSITE-ProRule" id="PRU01006"/>
    </source>
</evidence>
<dbReference type="Proteomes" id="UP001372338">
    <property type="component" value="Unassembled WGS sequence"/>
</dbReference>
<dbReference type="PROSITE" id="PS50219">
    <property type="entry name" value="CNH"/>
    <property type="match status" value="1"/>
</dbReference>
<dbReference type="Pfam" id="PF10367">
    <property type="entry name" value="zf-Vps39_C"/>
    <property type="match status" value="1"/>
</dbReference>
<reference evidence="7 8" key="1">
    <citation type="submission" date="2024-01" db="EMBL/GenBank/DDBJ databases">
        <title>The genomes of 5 underutilized Papilionoideae crops provide insights into root nodulation and disease resistanc.</title>
        <authorList>
            <person name="Yuan L."/>
        </authorList>
    </citation>
    <scope>NUCLEOTIDE SEQUENCE [LARGE SCALE GENOMIC DNA]</scope>
    <source>
        <strain evidence="7">ZHUSHIDOU_FW_LH</strain>
        <tissue evidence="7">Leaf</tissue>
    </source>
</reference>
<dbReference type="GO" id="GO:0006886">
    <property type="term" value="P:intracellular protein transport"/>
    <property type="evidence" value="ECO:0007669"/>
    <property type="project" value="UniProtKB-UniRule"/>
</dbReference>